<sequence length="2289" mass="241114">MRSVLNAKALGVEALSVEALGVEALGVEALGVEALSVEALGVEALGVEALGVEALGAKALSVEALGVEALGVEALGVEALGVEALGVEALGVEALGVEALSVEALGVEALGVEALGVEALGVEALGVEALGVEALSVEALGVEALGVEALSVEALGVEALGVEALGVEALSVEALSVEALSVEALGVEALGVEALGVEALGVEALGVEALGVEALSVEALSVEALGVEALSVEALSVEALGVEALSVEALGVEALGVEALGVEALGVEALGVEALSVEALSVEALGVEALGVEALGVEALSVEALGVEALSVEALSVEALGVEALGVEALGVEALGVEALGVEALGVEALSVEALGVEALGVEALGVEALSVEALGVEALGVEALGVEALGVEALSVEALGVEALSVEALSVEALGVEALGVEALSVEALSVEALGVEALGVEALGVEALGVEALSGQLLGPGDVLSSSSCSRCVCQDGAIICSAAECQPVSCQPEENLVIPPGHCCPQCVSNPCLSGGEPHQHGEQWQKDSCTTCVCDRGQSRCHTHTCPEVTCPQGESKALRAGRCCGDCVASRGSCLYEGTLRYHGDMWNGTGCEFCSCERGQVVCRNAECGRLTCLQGHEVVHLEGKCCPHCVSMTTSCVYQNHPHQNHARWTNGACRECECEDGQVRCYLLTCLTFQCHSDCASCLGSADLCLTCRDPASLLHHGRCLSVCPNGYRPDRHICTGQQDCLACSDPAALLKDGVCVVDCGAGFYSQQGVCSACDPSCSSCYPDNPACLSCPPGAALHHGKCITQCPDAHYPDNHGRCRACPGSCASCWGPSGSQCSRCLGALLLLQGHCVGSCGEGLHPQDNTCHNCHPSCRSCQGPRGSDCLRCLRPEDVLVPEDPHLSHGTCSPACPAHSYLDTLHTCKGKNTLLQRATHPASSARQEVQVTVLPVSPWRSSMRDSVSPPAPQEPSPRNTHVQCEAPEDVLLGDHCVSLCPLGLQPHNGACRVCDQQCGSCYGPGVCTSCRDPAKVLLFGECQYDRCAHQYYLNTTTRTCTGVLLGGGGGPDLSSWGEEEVQTSPPGGRRRSRPLLLGGGGGPDLSCWGEEEVQTSPAGGRRRSRPLLLGGGGGCDPHCAQCQGPAACVRCQPPYSLLGGQCVLDCGRSHFLDASSQVCQLCSSDCVVCEDLLLCRVCGGRSFLMGGRCTPDCGDGYYGNKTSRTCQGDLRPPSLSVNGSLLVPLGGSSPLGEGLLGVRDSDSPPHALLLQLLLAPATGRLLRDQFTLRVADPQLLSEPQTVSVQVVSTQPPRVLALAPLLVEGPGAMATITKEVLQLDDPDNAADVLVVVLEPPRHGRIARLHGNGELGRFGLDQLSRGQVVYLHDGSSTRTDGFLLQLNDQHHYLNLPMQVLITHSVLSIPAWWVKEGGMVQLSSKQLKAELQGTAPDDIIYSIMPRDGQPKHGEVVLVPMPADGPADSWDGVQRDAFRFQGDPQVFSMGVLPQGPGVPQLDPDCLLQITVTEITSSALSFMDSESPSHKLIYNVTAPLLPGQGAIEHRAVPYQAVSFFSQADVDDGNILYRPPAAASHLQELYQYSFTGLPESLSVYFTVSDGEHTSPELDLSILLLSNHQQPPVFQVLHPQLEVSLGGRASLGGQQLAVTDADTSPDDLEFEVRFRQDTCPLSFSDVTRNSLQYRHGGLSTQEDSITFSVSDGISMATTAVQVLVLGAAADGPRKDPAAILSMEVGEKSSTDNSSPDQQIRVQLVSVPMYGILTRGLTPQDHQELAEYSTFTMEDINQYITSFETGSQPVEEGGVAGSRVISPNEPFSLDDLTSDLIFYVQEAGDHAQQDVFSFYVSDGQRQTEAFNVEIDIQQGVGSQQGLGSQQGVGAVAPVVVVSSVLVEESSGVVLTNASLSVQDPDTPLNQLLITLDSQPAHGKLRRRQFYSQPLSSGRVLSLGSSFSYQDVLDQLVVYTPDGGGASDRLDFTVTDGVHTHSGALLFTVNLHRRERPRMTVNRGLQVFKKLSAKGPAHSFTQEDVNTGRLQFSHRRDESGGSLSFKFNLEDPEGNKLIDQSFFISVLVDRLPPAVDVNKGLVLEENSGKKLTTLQLSASDQDSEPSELLFTVTKQPELGRLEHVANPGSSISSFSQADLVSRSVQYVHTSEEEKHSDQFTFRVTDGQNEVAQTFFITIRPVDDSLPWLQVPGMRVQEGVRKTITEFELKATDADTEADSILFTVVQPPRHGSLERTASGQVYRRTSSFSMEDVFQNRISYNHDGSNSLKDRFSFTVTDGTNLLFT</sequence>
<feature type="repeat" description="CSPG" evidence="4">
    <location>
        <begin position="2076"/>
        <end position="2168"/>
    </location>
</feature>
<dbReference type="SUPFAM" id="SSF57184">
    <property type="entry name" value="Growth factor receptor domain"/>
    <property type="match status" value="4"/>
</dbReference>
<dbReference type="PANTHER" id="PTHR45739">
    <property type="entry name" value="MATRIX PROTEIN, PUTATIVE-RELATED"/>
    <property type="match status" value="1"/>
</dbReference>
<organism evidence="7 8">
    <name type="scientific">Muraenolepis orangiensis</name>
    <name type="common">Patagonian moray cod</name>
    <dbReference type="NCBI Taxonomy" id="630683"/>
    <lineage>
        <taxon>Eukaryota</taxon>
        <taxon>Metazoa</taxon>
        <taxon>Chordata</taxon>
        <taxon>Craniata</taxon>
        <taxon>Vertebrata</taxon>
        <taxon>Euteleostomi</taxon>
        <taxon>Actinopterygii</taxon>
        <taxon>Neopterygii</taxon>
        <taxon>Teleostei</taxon>
        <taxon>Neoteleostei</taxon>
        <taxon>Acanthomorphata</taxon>
        <taxon>Zeiogadaria</taxon>
        <taxon>Gadariae</taxon>
        <taxon>Gadiformes</taxon>
        <taxon>Muraenolepidoidei</taxon>
        <taxon>Muraenolepididae</taxon>
        <taxon>Muraenolepis</taxon>
    </lineage>
</organism>
<dbReference type="Pfam" id="PF00093">
    <property type="entry name" value="VWC"/>
    <property type="match status" value="3"/>
</dbReference>
<dbReference type="SMART" id="SM00214">
    <property type="entry name" value="VWC"/>
    <property type="match status" value="4"/>
</dbReference>
<dbReference type="InterPro" id="IPR051561">
    <property type="entry name" value="FRAS1_ECM"/>
</dbReference>
<evidence type="ECO:0000256" key="1">
    <source>
        <dbReference type="ARBA" id="ARBA00022729"/>
    </source>
</evidence>
<feature type="repeat" description="CSPG" evidence="4">
    <location>
        <begin position="2188"/>
        <end position="2281"/>
    </location>
</feature>
<dbReference type="InterPro" id="IPR009030">
    <property type="entry name" value="Growth_fac_rcpt_cys_sf"/>
</dbReference>
<dbReference type="InterPro" id="IPR000742">
    <property type="entry name" value="EGF"/>
</dbReference>
<dbReference type="SMART" id="SM00181">
    <property type="entry name" value="EGF"/>
    <property type="match status" value="5"/>
</dbReference>
<protein>
    <recommendedName>
        <fullName evidence="6">VWFC domain-containing protein</fullName>
    </recommendedName>
</protein>
<keyword evidence="8" id="KW-1185">Reference proteome</keyword>
<comment type="caution">
    <text evidence="7">The sequence shown here is derived from an EMBL/GenBank/DDBJ whole genome shotgun (WGS) entry which is preliminary data.</text>
</comment>
<dbReference type="InterPro" id="IPR006212">
    <property type="entry name" value="Furin_repeat"/>
</dbReference>
<feature type="region of interest" description="Disordered" evidence="5">
    <location>
        <begin position="1056"/>
        <end position="1080"/>
    </location>
</feature>
<evidence type="ECO:0000259" key="6">
    <source>
        <dbReference type="PROSITE" id="PS50184"/>
    </source>
</evidence>
<dbReference type="EMBL" id="JANIIK010000044">
    <property type="protein sequence ID" value="KAJ3603631.1"/>
    <property type="molecule type" value="Genomic_DNA"/>
</dbReference>
<keyword evidence="1" id="KW-0732">Signal</keyword>
<dbReference type="PROSITE" id="PS51854">
    <property type="entry name" value="CSPG"/>
    <property type="match status" value="5"/>
</dbReference>
<dbReference type="Gene3D" id="2.10.220.10">
    <property type="entry name" value="Hormone Receptor, Insulin-like Growth Factor Receptor 1, Chain A, domain 2"/>
    <property type="match status" value="4"/>
</dbReference>
<dbReference type="GO" id="GO:0009653">
    <property type="term" value="P:anatomical structure morphogenesis"/>
    <property type="evidence" value="ECO:0007669"/>
    <property type="project" value="TreeGrafter"/>
</dbReference>
<evidence type="ECO:0000313" key="7">
    <source>
        <dbReference type="EMBL" id="KAJ3603631.1"/>
    </source>
</evidence>
<dbReference type="PANTHER" id="PTHR45739:SF1">
    <property type="entry name" value="EXTRACELLULAR MATRIX ORGANIZING PROTEIN FRAS1"/>
    <property type="match status" value="1"/>
</dbReference>
<dbReference type="InterPro" id="IPR039005">
    <property type="entry name" value="CSPG_rpt"/>
</dbReference>
<gene>
    <name evidence="7" type="ORF">NHX12_028376</name>
</gene>
<name>A0A9Q0ED62_9TELE</name>
<evidence type="ECO:0000313" key="8">
    <source>
        <dbReference type="Proteomes" id="UP001148018"/>
    </source>
</evidence>
<dbReference type="OrthoDB" id="430044at2759"/>
<feature type="domain" description="VWFC" evidence="6">
    <location>
        <begin position="577"/>
        <end position="637"/>
    </location>
</feature>
<dbReference type="CDD" id="cd00064">
    <property type="entry name" value="FU"/>
    <property type="match status" value="6"/>
</dbReference>
<feature type="region of interest" description="Disordered" evidence="5">
    <location>
        <begin position="945"/>
        <end position="966"/>
    </location>
</feature>
<evidence type="ECO:0000256" key="2">
    <source>
        <dbReference type="ARBA" id="ARBA00022737"/>
    </source>
</evidence>
<proteinExistence type="predicted"/>
<feature type="non-terminal residue" evidence="7">
    <location>
        <position position="1"/>
    </location>
</feature>
<dbReference type="Gene3D" id="6.20.200.20">
    <property type="match status" value="2"/>
</dbReference>
<keyword evidence="3" id="KW-0325">Glycoprotein</keyword>
<dbReference type="SMART" id="SM00261">
    <property type="entry name" value="FU"/>
    <property type="match status" value="8"/>
</dbReference>
<dbReference type="Proteomes" id="UP001148018">
    <property type="component" value="Unassembled WGS sequence"/>
</dbReference>
<feature type="repeat" description="CSPG" evidence="4">
    <location>
        <begin position="1880"/>
        <end position="1981"/>
    </location>
</feature>
<dbReference type="PROSITE" id="PS50184">
    <property type="entry name" value="VWFC_2"/>
    <property type="match status" value="3"/>
</dbReference>
<evidence type="ECO:0000256" key="3">
    <source>
        <dbReference type="ARBA" id="ARBA00023180"/>
    </source>
</evidence>
<keyword evidence="2" id="KW-0677">Repeat</keyword>
<dbReference type="Pfam" id="PF16184">
    <property type="entry name" value="Cadherin_3"/>
    <property type="match status" value="6"/>
</dbReference>
<dbReference type="SUPFAM" id="SSF57603">
    <property type="entry name" value="FnI-like domain"/>
    <property type="match status" value="3"/>
</dbReference>
<feature type="repeat" description="CSPG" evidence="4">
    <location>
        <begin position="1296"/>
        <end position="1386"/>
    </location>
</feature>
<feature type="domain" description="VWFC" evidence="6">
    <location>
        <begin position="513"/>
        <end position="573"/>
    </location>
</feature>
<dbReference type="SMART" id="SM00215">
    <property type="entry name" value="VWC_out"/>
    <property type="match status" value="3"/>
</dbReference>
<accession>A0A9Q0ED62</accession>
<feature type="domain" description="VWFC" evidence="6">
    <location>
        <begin position="456"/>
        <end position="511"/>
    </location>
</feature>
<dbReference type="Gene3D" id="2.10.70.10">
    <property type="entry name" value="Complement Module, domain 1"/>
    <property type="match status" value="1"/>
</dbReference>
<feature type="repeat" description="CSPG" evidence="4">
    <location>
        <begin position="1492"/>
        <end position="1586"/>
    </location>
</feature>
<evidence type="ECO:0000256" key="4">
    <source>
        <dbReference type="PROSITE-ProRule" id="PRU01201"/>
    </source>
</evidence>
<dbReference type="PROSITE" id="PS01208">
    <property type="entry name" value="VWFC_1"/>
    <property type="match status" value="2"/>
</dbReference>
<dbReference type="InterPro" id="IPR001007">
    <property type="entry name" value="VWF_dom"/>
</dbReference>
<evidence type="ECO:0000256" key="5">
    <source>
        <dbReference type="SAM" id="MobiDB-lite"/>
    </source>
</evidence>
<reference evidence="7" key="1">
    <citation type="submission" date="2022-07" db="EMBL/GenBank/DDBJ databases">
        <title>Chromosome-level genome of Muraenolepis orangiensis.</title>
        <authorList>
            <person name="Kim J."/>
        </authorList>
    </citation>
    <scope>NUCLEOTIDE SEQUENCE</scope>
    <source>
        <strain evidence="7">KU_S4_2022</strain>
        <tissue evidence="7">Muscle</tissue>
    </source>
</reference>